<organism evidence="4 5">
    <name type="scientific">Daldinia eschscholtzii</name>
    <dbReference type="NCBI Taxonomy" id="292717"/>
    <lineage>
        <taxon>Eukaryota</taxon>
        <taxon>Fungi</taxon>
        <taxon>Dikarya</taxon>
        <taxon>Ascomycota</taxon>
        <taxon>Pezizomycotina</taxon>
        <taxon>Sordariomycetes</taxon>
        <taxon>Xylariomycetidae</taxon>
        <taxon>Xylariales</taxon>
        <taxon>Hypoxylaceae</taxon>
        <taxon>Daldinia</taxon>
    </lineage>
</organism>
<evidence type="ECO:0000256" key="1">
    <source>
        <dbReference type="SAM" id="Coils"/>
    </source>
</evidence>
<proteinExistence type="predicted"/>
<keyword evidence="1" id="KW-0175">Coiled coil</keyword>
<protein>
    <recommendedName>
        <fullName evidence="3">2EXR domain-containing protein</fullName>
    </recommendedName>
</protein>
<dbReference type="Proteomes" id="UP001369815">
    <property type="component" value="Unassembled WGS sequence"/>
</dbReference>
<name>A0AAX6MH41_9PEZI</name>
<gene>
    <name evidence="4" type="ORF">Daesc_006495</name>
</gene>
<dbReference type="PANTHER" id="PTHR35910:SF6">
    <property type="entry name" value="2EXR DOMAIN-CONTAINING PROTEIN"/>
    <property type="match status" value="1"/>
</dbReference>
<evidence type="ECO:0000259" key="3">
    <source>
        <dbReference type="Pfam" id="PF20150"/>
    </source>
</evidence>
<dbReference type="EMBL" id="JBANMG010000006">
    <property type="protein sequence ID" value="KAK6951970.1"/>
    <property type="molecule type" value="Genomic_DNA"/>
</dbReference>
<reference evidence="4 5" key="1">
    <citation type="journal article" date="2024" name="Front Chem Biol">
        <title>Unveiling the potential of Daldinia eschscholtzii MFLUCC 19-0629 through bioactivity and bioinformatics studies for enhanced sustainable agriculture production.</title>
        <authorList>
            <person name="Brooks S."/>
            <person name="Weaver J.A."/>
            <person name="Klomchit A."/>
            <person name="Alharthi S.A."/>
            <person name="Onlamun T."/>
            <person name="Nurani R."/>
            <person name="Vong T.K."/>
            <person name="Alberti F."/>
            <person name="Greco C."/>
        </authorList>
    </citation>
    <scope>NUCLEOTIDE SEQUENCE [LARGE SCALE GENOMIC DNA]</scope>
    <source>
        <strain evidence="4">MFLUCC 19-0629</strain>
    </source>
</reference>
<feature type="region of interest" description="Disordered" evidence="2">
    <location>
        <begin position="1"/>
        <end position="33"/>
    </location>
</feature>
<feature type="compositionally biased region" description="Polar residues" evidence="2">
    <location>
        <begin position="153"/>
        <end position="174"/>
    </location>
</feature>
<sequence length="463" mass="52644">MAGAKETEDGLEDLYMSNQKREAGLDSQPKPDYPQDIEMTDLPMMSTPAHGGVLPPSILNPGPYTGPVTRSMTKSHLAHLVGAIPYTTSLRERLQSSSRKHISNLNVSNLEDSRDISHTMDGQIGDTDETNHDMISRMRGQAQSLESPPLDKASTSHPLTGQLRMSTRQSSRLDNGNKMAAEASGLIDKSRVKERKRKSTKRLKANHTAVSRYVRRSPRFMKPLTEFSKYRDLPNELKIMIWEAAIEPRLVYIVNRYSLSHIEPQFEVQNEQPTWFNACRLSRWVARLHYINLFAMYSPATSSFNPRTIQAVTGNDIIIFEPCHGGCRGCYCARNQYDLPDRSMVRSLAIQADSPNLPLTTEPCWQTITRSWHNVETLYLMRTAVKGVDKRNKAMIRVKKNDHETALSKRFDEWKKGPGIDAKVERLEFVVVVEKEVTISNLRDRYKSVEDRLTGQLEDIILG</sequence>
<dbReference type="AlphaFoldDB" id="A0AAX6MH41"/>
<feature type="coiled-coil region" evidence="1">
    <location>
        <begin position="432"/>
        <end position="459"/>
    </location>
</feature>
<dbReference type="InterPro" id="IPR045518">
    <property type="entry name" value="2EXR"/>
</dbReference>
<evidence type="ECO:0000313" key="5">
    <source>
        <dbReference type="Proteomes" id="UP001369815"/>
    </source>
</evidence>
<accession>A0AAX6MH41</accession>
<comment type="caution">
    <text evidence="4">The sequence shown here is derived from an EMBL/GenBank/DDBJ whole genome shotgun (WGS) entry which is preliminary data.</text>
</comment>
<feature type="region of interest" description="Disordered" evidence="2">
    <location>
        <begin position="140"/>
        <end position="183"/>
    </location>
</feature>
<dbReference type="PANTHER" id="PTHR35910">
    <property type="entry name" value="2EXR DOMAIN-CONTAINING PROTEIN"/>
    <property type="match status" value="1"/>
</dbReference>
<dbReference type="Pfam" id="PF20150">
    <property type="entry name" value="2EXR"/>
    <property type="match status" value="1"/>
</dbReference>
<evidence type="ECO:0000313" key="4">
    <source>
        <dbReference type="EMBL" id="KAK6951970.1"/>
    </source>
</evidence>
<evidence type="ECO:0000256" key="2">
    <source>
        <dbReference type="SAM" id="MobiDB-lite"/>
    </source>
</evidence>
<feature type="domain" description="2EXR" evidence="3">
    <location>
        <begin position="227"/>
        <end position="307"/>
    </location>
</feature>
<keyword evidence="5" id="KW-1185">Reference proteome</keyword>